<dbReference type="OrthoDB" id="10348761at2759"/>
<dbReference type="Proteomes" id="UP000054350">
    <property type="component" value="Unassembled WGS sequence"/>
</dbReference>
<dbReference type="VEuPathDB" id="FungiDB:AMAG_18927"/>
<proteinExistence type="predicted"/>
<reference evidence="1 2" key="1">
    <citation type="submission" date="2009-11" db="EMBL/GenBank/DDBJ databases">
        <title>Annotation of Allomyces macrogynus ATCC 38327.</title>
        <authorList>
            <consortium name="The Broad Institute Genome Sequencing Platform"/>
            <person name="Russ C."/>
            <person name="Cuomo C."/>
            <person name="Burger G."/>
            <person name="Gray M.W."/>
            <person name="Holland P.W.H."/>
            <person name="King N."/>
            <person name="Lang F.B.F."/>
            <person name="Roger A.J."/>
            <person name="Ruiz-Trillo I."/>
            <person name="Young S.K."/>
            <person name="Zeng Q."/>
            <person name="Gargeya S."/>
            <person name="Fitzgerald M."/>
            <person name="Haas B."/>
            <person name="Abouelleil A."/>
            <person name="Alvarado L."/>
            <person name="Arachchi H.M."/>
            <person name="Berlin A."/>
            <person name="Chapman S.B."/>
            <person name="Gearin G."/>
            <person name="Goldberg J."/>
            <person name="Griggs A."/>
            <person name="Gujja S."/>
            <person name="Hansen M."/>
            <person name="Heiman D."/>
            <person name="Howarth C."/>
            <person name="Larimer J."/>
            <person name="Lui A."/>
            <person name="MacDonald P.J.P."/>
            <person name="McCowen C."/>
            <person name="Montmayeur A."/>
            <person name="Murphy C."/>
            <person name="Neiman D."/>
            <person name="Pearson M."/>
            <person name="Priest M."/>
            <person name="Roberts A."/>
            <person name="Saif S."/>
            <person name="Shea T."/>
            <person name="Sisk P."/>
            <person name="Stolte C."/>
            <person name="Sykes S."/>
            <person name="Wortman J."/>
            <person name="Nusbaum C."/>
            <person name="Birren B."/>
        </authorList>
    </citation>
    <scope>NUCLEOTIDE SEQUENCE [LARGE SCALE GENOMIC DNA]</scope>
    <source>
        <strain evidence="1 2">ATCC 38327</strain>
    </source>
</reference>
<evidence type="ECO:0000313" key="2">
    <source>
        <dbReference type="Proteomes" id="UP000054350"/>
    </source>
</evidence>
<dbReference type="AlphaFoldDB" id="A0A0L0SK36"/>
<name>A0A0L0SK36_ALLM3</name>
<organism evidence="1 2">
    <name type="scientific">Allomyces macrogynus (strain ATCC 38327)</name>
    <name type="common">Allomyces javanicus var. macrogynus</name>
    <dbReference type="NCBI Taxonomy" id="578462"/>
    <lineage>
        <taxon>Eukaryota</taxon>
        <taxon>Fungi</taxon>
        <taxon>Fungi incertae sedis</taxon>
        <taxon>Blastocladiomycota</taxon>
        <taxon>Blastocladiomycetes</taxon>
        <taxon>Blastocladiales</taxon>
        <taxon>Blastocladiaceae</taxon>
        <taxon>Allomyces</taxon>
    </lineage>
</organism>
<keyword evidence="2" id="KW-1185">Reference proteome</keyword>
<gene>
    <name evidence="1" type="ORF">AMAG_18927</name>
</gene>
<accession>A0A0L0SK36</accession>
<protein>
    <submittedName>
        <fullName evidence="1">Uncharacterized protein</fullName>
    </submittedName>
</protein>
<sequence length="187" mass="20921">MRPADDPDAQVYKRYWMAVYGETNPGLAEDYGLHALVDECGKWTTTRDMDLFVNTHRAVCRAVLADPGAEIPDKARPTERDWAVFDMVLEIFEAVDQAPIRDGVAPMLAKLRGAETMVMTRHVYHALYIDPASNGGPTLARFLGTQAAEIEGTPCPPEVFQARWKRLRDEHVPDLSLRIAKSCTSSF</sequence>
<dbReference type="EMBL" id="GG745341">
    <property type="protein sequence ID" value="KNE62851.1"/>
    <property type="molecule type" value="Genomic_DNA"/>
</dbReference>
<evidence type="ECO:0000313" key="1">
    <source>
        <dbReference type="EMBL" id="KNE62851.1"/>
    </source>
</evidence>
<reference evidence="2" key="2">
    <citation type="submission" date="2009-11" db="EMBL/GenBank/DDBJ databases">
        <title>The Genome Sequence of Allomyces macrogynus strain ATCC 38327.</title>
        <authorList>
            <consortium name="The Broad Institute Genome Sequencing Platform"/>
            <person name="Russ C."/>
            <person name="Cuomo C."/>
            <person name="Shea T."/>
            <person name="Young S.K."/>
            <person name="Zeng Q."/>
            <person name="Koehrsen M."/>
            <person name="Haas B."/>
            <person name="Borodovsky M."/>
            <person name="Guigo R."/>
            <person name="Alvarado L."/>
            <person name="Berlin A."/>
            <person name="Borenstein D."/>
            <person name="Chen Z."/>
            <person name="Engels R."/>
            <person name="Freedman E."/>
            <person name="Gellesch M."/>
            <person name="Goldberg J."/>
            <person name="Griggs A."/>
            <person name="Gujja S."/>
            <person name="Heiman D."/>
            <person name="Hepburn T."/>
            <person name="Howarth C."/>
            <person name="Jen D."/>
            <person name="Larson L."/>
            <person name="Lewis B."/>
            <person name="Mehta T."/>
            <person name="Park D."/>
            <person name="Pearson M."/>
            <person name="Roberts A."/>
            <person name="Saif S."/>
            <person name="Shenoy N."/>
            <person name="Sisk P."/>
            <person name="Stolte C."/>
            <person name="Sykes S."/>
            <person name="Walk T."/>
            <person name="White J."/>
            <person name="Yandava C."/>
            <person name="Burger G."/>
            <person name="Gray M.W."/>
            <person name="Holland P.W.H."/>
            <person name="King N."/>
            <person name="Lang F.B.F."/>
            <person name="Roger A.J."/>
            <person name="Ruiz-Trillo I."/>
            <person name="Lander E."/>
            <person name="Nusbaum C."/>
        </authorList>
    </citation>
    <scope>NUCLEOTIDE SEQUENCE [LARGE SCALE GENOMIC DNA]</scope>
    <source>
        <strain evidence="2">ATCC 38327</strain>
    </source>
</reference>